<feature type="transmembrane region" description="Helical" evidence="2">
    <location>
        <begin position="155"/>
        <end position="175"/>
    </location>
</feature>
<keyword evidence="2" id="KW-1133">Transmembrane helix</keyword>
<name>A0ABW3RP15_9SPHI</name>
<keyword evidence="2" id="KW-0812">Transmembrane</keyword>
<evidence type="ECO:0008006" key="5">
    <source>
        <dbReference type="Google" id="ProtNLM"/>
    </source>
</evidence>
<evidence type="ECO:0000313" key="4">
    <source>
        <dbReference type="Proteomes" id="UP001597205"/>
    </source>
</evidence>
<comment type="caution">
    <text evidence="3">The sequence shown here is derived from an EMBL/GenBank/DDBJ whole genome shotgun (WGS) entry which is preliminary data.</text>
</comment>
<evidence type="ECO:0000256" key="1">
    <source>
        <dbReference type="SAM" id="MobiDB-lite"/>
    </source>
</evidence>
<feature type="transmembrane region" description="Helical" evidence="2">
    <location>
        <begin position="56"/>
        <end position="72"/>
    </location>
</feature>
<dbReference type="Proteomes" id="UP001597205">
    <property type="component" value="Unassembled WGS sequence"/>
</dbReference>
<dbReference type="RefSeq" id="WP_380897744.1">
    <property type="nucleotide sequence ID" value="NZ_JBHTKY010000024.1"/>
</dbReference>
<gene>
    <name evidence="3" type="ORF">ACFQ2C_14465</name>
</gene>
<feature type="compositionally biased region" description="Polar residues" evidence="1">
    <location>
        <begin position="1"/>
        <end position="16"/>
    </location>
</feature>
<proteinExistence type="predicted"/>
<evidence type="ECO:0000256" key="2">
    <source>
        <dbReference type="SAM" id="Phobius"/>
    </source>
</evidence>
<dbReference type="EMBL" id="JBHTKY010000024">
    <property type="protein sequence ID" value="MFD1166810.1"/>
    <property type="molecule type" value="Genomic_DNA"/>
</dbReference>
<feature type="transmembrane region" description="Helical" evidence="2">
    <location>
        <begin position="78"/>
        <end position="101"/>
    </location>
</feature>
<reference evidence="4" key="1">
    <citation type="journal article" date="2019" name="Int. J. Syst. Evol. Microbiol.">
        <title>The Global Catalogue of Microorganisms (GCM) 10K type strain sequencing project: providing services to taxonomists for standard genome sequencing and annotation.</title>
        <authorList>
            <consortium name="The Broad Institute Genomics Platform"/>
            <consortium name="The Broad Institute Genome Sequencing Center for Infectious Disease"/>
            <person name="Wu L."/>
            <person name="Ma J."/>
        </authorList>
    </citation>
    <scope>NUCLEOTIDE SEQUENCE [LARGE SCALE GENOMIC DNA]</scope>
    <source>
        <strain evidence="4">CCUG 52468</strain>
    </source>
</reference>
<organism evidence="3 4">
    <name type="scientific">Sphingobacterium daejeonense</name>
    <dbReference type="NCBI Taxonomy" id="371142"/>
    <lineage>
        <taxon>Bacteria</taxon>
        <taxon>Pseudomonadati</taxon>
        <taxon>Bacteroidota</taxon>
        <taxon>Sphingobacteriia</taxon>
        <taxon>Sphingobacteriales</taxon>
        <taxon>Sphingobacteriaceae</taxon>
        <taxon>Sphingobacterium</taxon>
    </lineage>
</organism>
<feature type="region of interest" description="Disordered" evidence="1">
    <location>
        <begin position="1"/>
        <end position="20"/>
    </location>
</feature>
<evidence type="ECO:0000313" key="3">
    <source>
        <dbReference type="EMBL" id="MFD1166810.1"/>
    </source>
</evidence>
<keyword evidence="4" id="KW-1185">Reference proteome</keyword>
<sequence length="177" mass="20652">MLNQPNFEKENPTSINPELRMRNSGSIEDQIDWKIIDQLHAETMNFSKTSLELKKLFFLLISIAVPSLFKISGDRVELSLFITLYLLSITFWSLDSFTYFYQEKLRLKMDRHFTRLRNRNADVPILSETSVDQFSISNDSSPFKKIKKSVFNPSVQLYLVVVVLNTIATLVYLLIEF</sequence>
<accession>A0ABW3RP15</accession>
<protein>
    <recommendedName>
        <fullName evidence="5">DUF3899 domain-containing protein</fullName>
    </recommendedName>
</protein>
<keyword evidence="2" id="KW-0472">Membrane</keyword>